<dbReference type="Proteomes" id="UP001062846">
    <property type="component" value="Chromosome 12"/>
</dbReference>
<gene>
    <name evidence="1" type="ORF">RHMOL_Rhmol12G0055700</name>
</gene>
<evidence type="ECO:0000313" key="1">
    <source>
        <dbReference type="EMBL" id="KAI8527179.1"/>
    </source>
</evidence>
<reference evidence="1" key="1">
    <citation type="submission" date="2022-02" db="EMBL/GenBank/DDBJ databases">
        <title>Plant Genome Project.</title>
        <authorList>
            <person name="Zhang R.-G."/>
        </authorList>
    </citation>
    <scope>NUCLEOTIDE SEQUENCE</scope>
    <source>
        <strain evidence="1">AT1</strain>
    </source>
</reference>
<evidence type="ECO:0000313" key="2">
    <source>
        <dbReference type="Proteomes" id="UP001062846"/>
    </source>
</evidence>
<keyword evidence="2" id="KW-1185">Reference proteome</keyword>
<name>A0ACC0LFL2_RHOML</name>
<sequence>MAESTPRFPSTMVAALCFVITGIIFLTEGLNLVPTPSADGNQSFLNECREKLAVDHCGQEIGNDLFIEHGTTGPGCCIKLMSLEKCHKELLKDFLSSPNHANVNATEVWRRSDVLLNRCRTVAGHYPSVI</sequence>
<organism evidence="1 2">
    <name type="scientific">Rhododendron molle</name>
    <name type="common">Chinese azalea</name>
    <name type="synonym">Azalea mollis</name>
    <dbReference type="NCBI Taxonomy" id="49168"/>
    <lineage>
        <taxon>Eukaryota</taxon>
        <taxon>Viridiplantae</taxon>
        <taxon>Streptophyta</taxon>
        <taxon>Embryophyta</taxon>
        <taxon>Tracheophyta</taxon>
        <taxon>Spermatophyta</taxon>
        <taxon>Magnoliopsida</taxon>
        <taxon>eudicotyledons</taxon>
        <taxon>Gunneridae</taxon>
        <taxon>Pentapetalae</taxon>
        <taxon>asterids</taxon>
        <taxon>Ericales</taxon>
        <taxon>Ericaceae</taxon>
        <taxon>Ericoideae</taxon>
        <taxon>Rhodoreae</taxon>
        <taxon>Rhododendron</taxon>
    </lineage>
</organism>
<proteinExistence type="predicted"/>
<dbReference type="EMBL" id="CM046399">
    <property type="protein sequence ID" value="KAI8527179.1"/>
    <property type="molecule type" value="Genomic_DNA"/>
</dbReference>
<comment type="caution">
    <text evidence="1">The sequence shown here is derived from an EMBL/GenBank/DDBJ whole genome shotgun (WGS) entry which is preliminary data.</text>
</comment>
<accession>A0ACC0LFL2</accession>
<protein>
    <submittedName>
        <fullName evidence="1">Uncharacterized protein</fullName>
    </submittedName>
</protein>